<evidence type="ECO:0000256" key="1">
    <source>
        <dbReference type="SAM" id="Phobius"/>
    </source>
</evidence>
<evidence type="ECO:0000313" key="4">
    <source>
        <dbReference type="RefSeq" id="XP_055883357.1"/>
    </source>
</evidence>
<keyword evidence="1" id="KW-0812">Transmembrane</keyword>
<feature type="transmembrane region" description="Helical" evidence="1">
    <location>
        <begin position="135"/>
        <end position="157"/>
    </location>
</feature>
<keyword evidence="3" id="KW-1185">Reference proteome</keyword>
<accession>A0A9W3A7T0</accession>
<feature type="signal peptide" evidence="2">
    <location>
        <begin position="1"/>
        <end position="30"/>
    </location>
</feature>
<keyword evidence="1" id="KW-1133">Transmembrane helix</keyword>
<proteinExistence type="predicted"/>
<reference evidence="4" key="1">
    <citation type="submission" date="2025-08" db="UniProtKB">
        <authorList>
            <consortium name="RefSeq"/>
        </authorList>
    </citation>
    <scope>IDENTIFICATION</scope>
</reference>
<dbReference type="AlphaFoldDB" id="A0A9W3A7T0"/>
<protein>
    <submittedName>
        <fullName evidence="4">Uncharacterized protein LOC106071972</fullName>
    </submittedName>
</protein>
<dbReference type="OrthoDB" id="6148571at2759"/>
<feature type="chain" id="PRO_5040871284" evidence="2">
    <location>
        <begin position="31"/>
        <end position="230"/>
    </location>
</feature>
<dbReference type="GeneID" id="106071972"/>
<gene>
    <name evidence="4" type="primary">LOC106071972</name>
</gene>
<evidence type="ECO:0000313" key="3">
    <source>
        <dbReference type="Proteomes" id="UP001165740"/>
    </source>
</evidence>
<organism evidence="3 4">
    <name type="scientific">Biomphalaria glabrata</name>
    <name type="common">Bloodfluke planorb</name>
    <name type="synonym">Freshwater snail</name>
    <dbReference type="NCBI Taxonomy" id="6526"/>
    <lineage>
        <taxon>Eukaryota</taxon>
        <taxon>Metazoa</taxon>
        <taxon>Spiralia</taxon>
        <taxon>Lophotrochozoa</taxon>
        <taxon>Mollusca</taxon>
        <taxon>Gastropoda</taxon>
        <taxon>Heterobranchia</taxon>
        <taxon>Euthyneura</taxon>
        <taxon>Panpulmonata</taxon>
        <taxon>Hygrophila</taxon>
        <taxon>Lymnaeoidea</taxon>
        <taxon>Planorbidae</taxon>
        <taxon>Biomphalaria</taxon>
    </lineage>
</organism>
<sequence>MLCRWSGFSYRLNLALFLFTTSDLSISARAIEQDSARSTQTPNVVVNLTRMPRRVNMTQQNVFVNMTRHRHVNLTQQNTNVKNSGKSKSRRYTYEDTHQWPADDTLDYDFMDGEIKEAPLWERIGQNWQVVGLRLIFIFSALCVAIMLCCCCCQIALRAYCFNLQSVCNWGSAQEIITSCYEDPMYSKAKRTAALFGLKLDYKTYKRIKDQHDPGTSNALNPLGLPWMEN</sequence>
<evidence type="ECO:0000256" key="2">
    <source>
        <dbReference type="SAM" id="SignalP"/>
    </source>
</evidence>
<name>A0A9W3A7T0_BIOGL</name>
<keyword evidence="1" id="KW-0472">Membrane</keyword>
<dbReference type="RefSeq" id="XP_055883357.1">
    <property type="nucleotide sequence ID" value="XM_056027382.1"/>
</dbReference>
<dbReference type="Proteomes" id="UP001165740">
    <property type="component" value="Chromosome 4"/>
</dbReference>
<keyword evidence="2" id="KW-0732">Signal</keyword>
<dbReference type="OMA" id="TYEDTHQ"/>